<dbReference type="SMART" id="SM00034">
    <property type="entry name" value="CLECT"/>
    <property type="match status" value="1"/>
</dbReference>
<evidence type="ECO:0000313" key="5">
    <source>
        <dbReference type="Proteomes" id="UP001519460"/>
    </source>
</evidence>
<dbReference type="Pfam" id="PF00059">
    <property type="entry name" value="Lectin_C"/>
    <property type="match status" value="1"/>
</dbReference>
<dbReference type="InterPro" id="IPR018378">
    <property type="entry name" value="C-type_lectin_CS"/>
</dbReference>
<dbReference type="PROSITE" id="PS50041">
    <property type="entry name" value="C_TYPE_LECTIN_2"/>
    <property type="match status" value="1"/>
</dbReference>
<dbReference type="Gene3D" id="3.10.100.10">
    <property type="entry name" value="Mannose-Binding Protein A, subunit A"/>
    <property type="match status" value="1"/>
</dbReference>
<sequence>MTRPLVLVALLLVGCLLVTSAQRKKGKSSSGSGSAESPVPCCVALEAAVAALDNRTSDLEACVADVKTDFGDRLAALEMFAMPCPDGYPLRYGDSCYYISADKLNFANAKQACVLKGGKLAEVECEGENEFLKQFARLDGTTAYYLGGSDEDDEGTFVWVSDNRAITFFDWSPRQPDNNGNNEDCLEIRVVSPFNSQWNDIPCFIKNRYICEIR</sequence>
<gene>
    <name evidence="4" type="ORF">BaRGS_00018793</name>
</gene>
<keyword evidence="2" id="KW-0732">Signal</keyword>
<name>A0ABD0KSI0_9CAEN</name>
<evidence type="ECO:0000256" key="1">
    <source>
        <dbReference type="ARBA" id="ARBA00023157"/>
    </source>
</evidence>
<accession>A0ABD0KSI0</accession>
<proteinExistence type="predicted"/>
<comment type="caution">
    <text evidence="4">The sequence shown here is derived from an EMBL/GenBank/DDBJ whole genome shotgun (WGS) entry which is preliminary data.</text>
</comment>
<protein>
    <recommendedName>
        <fullName evidence="3">C-type lectin domain-containing protein</fullName>
    </recommendedName>
</protein>
<evidence type="ECO:0000259" key="3">
    <source>
        <dbReference type="PROSITE" id="PS50041"/>
    </source>
</evidence>
<feature type="chain" id="PRO_5044780607" description="C-type lectin domain-containing protein" evidence="2">
    <location>
        <begin position="22"/>
        <end position="214"/>
    </location>
</feature>
<dbReference type="CDD" id="cd00037">
    <property type="entry name" value="CLECT"/>
    <property type="match status" value="1"/>
</dbReference>
<keyword evidence="1" id="KW-1015">Disulfide bond</keyword>
<evidence type="ECO:0000256" key="2">
    <source>
        <dbReference type="SAM" id="SignalP"/>
    </source>
</evidence>
<dbReference type="InterPro" id="IPR016186">
    <property type="entry name" value="C-type_lectin-like/link_sf"/>
</dbReference>
<dbReference type="InterPro" id="IPR016187">
    <property type="entry name" value="CTDL_fold"/>
</dbReference>
<dbReference type="PROSITE" id="PS51257">
    <property type="entry name" value="PROKAR_LIPOPROTEIN"/>
    <property type="match status" value="1"/>
</dbReference>
<dbReference type="EMBL" id="JACVVK020000132">
    <property type="protein sequence ID" value="KAK7489928.1"/>
    <property type="molecule type" value="Genomic_DNA"/>
</dbReference>
<organism evidence="4 5">
    <name type="scientific">Batillaria attramentaria</name>
    <dbReference type="NCBI Taxonomy" id="370345"/>
    <lineage>
        <taxon>Eukaryota</taxon>
        <taxon>Metazoa</taxon>
        <taxon>Spiralia</taxon>
        <taxon>Lophotrochozoa</taxon>
        <taxon>Mollusca</taxon>
        <taxon>Gastropoda</taxon>
        <taxon>Caenogastropoda</taxon>
        <taxon>Sorbeoconcha</taxon>
        <taxon>Cerithioidea</taxon>
        <taxon>Batillariidae</taxon>
        <taxon>Batillaria</taxon>
    </lineage>
</organism>
<dbReference type="SUPFAM" id="SSF56436">
    <property type="entry name" value="C-type lectin-like"/>
    <property type="match status" value="1"/>
</dbReference>
<keyword evidence="5" id="KW-1185">Reference proteome</keyword>
<feature type="domain" description="C-type lectin" evidence="3">
    <location>
        <begin position="92"/>
        <end position="212"/>
    </location>
</feature>
<reference evidence="4 5" key="1">
    <citation type="journal article" date="2023" name="Sci. Data">
        <title>Genome assembly of the Korean intertidal mud-creeper Batillaria attramentaria.</title>
        <authorList>
            <person name="Patra A.K."/>
            <person name="Ho P.T."/>
            <person name="Jun S."/>
            <person name="Lee S.J."/>
            <person name="Kim Y."/>
            <person name="Won Y.J."/>
        </authorList>
    </citation>
    <scope>NUCLEOTIDE SEQUENCE [LARGE SCALE GENOMIC DNA]</scope>
    <source>
        <strain evidence="4">Wonlab-2016</strain>
    </source>
</reference>
<dbReference type="InterPro" id="IPR050111">
    <property type="entry name" value="C-type_lectin/snaclec_domain"/>
</dbReference>
<dbReference type="InterPro" id="IPR001304">
    <property type="entry name" value="C-type_lectin-like"/>
</dbReference>
<feature type="signal peptide" evidence="2">
    <location>
        <begin position="1"/>
        <end position="21"/>
    </location>
</feature>
<dbReference type="PANTHER" id="PTHR22803">
    <property type="entry name" value="MANNOSE, PHOSPHOLIPASE, LECTIN RECEPTOR RELATED"/>
    <property type="match status" value="1"/>
</dbReference>
<dbReference type="Proteomes" id="UP001519460">
    <property type="component" value="Unassembled WGS sequence"/>
</dbReference>
<dbReference type="AlphaFoldDB" id="A0ABD0KSI0"/>
<evidence type="ECO:0000313" key="4">
    <source>
        <dbReference type="EMBL" id="KAK7489928.1"/>
    </source>
</evidence>
<dbReference type="PROSITE" id="PS00615">
    <property type="entry name" value="C_TYPE_LECTIN_1"/>
    <property type="match status" value="1"/>
</dbReference>